<organism evidence="1 2">
    <name type="scientific">Psychrobacter sanguinis</name>
    <dbReference type="NCBI Taxonomy" id="861445"/>
    <lineage>
        <taxon>Bacteria</taxon>
        <taxon>Pseudomonadati</taxon>
        <taxon>Pseudomonadota</taxon>
        <taxon>Gammaproteobacteria</taxon>
        <taxon>Moraxellales</taxon>
        <taxon>Moraxellaceae</taxon>
        <taxon>Psychrobacter</taxon>
    </lineage>
</organism>
<dbReference type="AlphaFoldDB" id="A0A844M0I7"/>
<evidence type="ECO:0000313" key="2">
    <source>
        <dbReference type="Proteomes" id="UP000442109"/>
    </source>
</evidence>
<sequence>MGVIAGSRPIVYRHFKHGHDSTVLFFDGHARQMVQLESQHKAITGA</sequence>
<evidence type="ECO:0000313" key="1">
    <source>
        <dbReference type="EMBL" id="MUG32489.1"/>
    </source>
</evidence>
<comment type="caution">
    <text evidence="1">The sequence shown here is derived from an EMBL/GenBank/DDBJ whole genome shotgun (WGS) entry which is preliminary data.</text>
</comment>
<gene>
    <name evidence="1" type="ORF">GB996_06735</name>
</gene>
<keyword evidence="2" id="KW-1185">Reference proteome</keyword>
<proteinExistence type="predicted"/>
<reference evidence="1 2" key="1">
    <citation type="journal article" date="2019" name="PLoS ONE">
        <title>Pup mortality in New Zealand sea lions (Phocarctos hookeri) at Enderby Island, Auckland Islands, 2013-18.</title>
        <authorList>
            <person name="Michael S.A."/>
            <person name="Hayman D.T.S."/>
            <person name="Gray R."/>
            <person name="Zhang J."/>
            <person name="Rogers L."/>
            <person name="Roe W.D."/>
        </authorList>
    </citation>
    <scope>NUCLEOTIDE SEQUENCE [LARGE SCALE GENOMIC DNA]</scope>
    <source>
        <strain evidence="1 2">SM868</strain>
    </source>
</reference>
<dbReference type="EMBL" id="WFKQ01000005">
    <property type="protein sequence ID" value="MUG32489.1"/>
    <property type="molecule type" value="Genomic_DNA"/>
</dbReference>
<dbReference type="Proteomes" id="UP000442109">
    <property type="component" value="Unassembled WGS sequence"/>
</dbReference>
<name>A0A844M0I7_9GAMM</name>
<protein>
    <submittedName>
        <fullName evidence="1">Uncharacterized protein</fullName>
    </submittedName>
</protein>
<accession>A0A844M0I7</accession>